<dbReference type="Gene3D" id="1.20.120.330">
    <property type="entry name" value="Nucleotidyltransferases domain 2"/>
    <property type="match status" value="1"/>
</dbReference>
<dbReference type="SUPFAM" id="SSF81593">
    <property type="entry name" value="Nucleotidyltransferase substrate binding subunit/domain"/>
    <property type="match status" value="1"/>
</dbReference>
<dbReference type="AlphaFoldDB" id="A0A1W1CFB6"/>
<sequence>MKNNKMIELLDDELKLLIKSTEVLLYSLNNCKNIGIKDEYSMSELSEFEALSSRFSRSSDILTQKVLKTLFIILQENAKFFIDRCNLSEKLNLVDSADDLYNIRKLRNEIAHEYCIVDITDIFKSLIEYSNLLLIIIDNSKEYIKRNII</sequence>
<proteinExistence type="predicted"/>
<organism evidence="1">
    <name type="scientific">hydrothermal vent metagenome</name>
    <dbReference type="NCBI Taxonomy" id="652676"/>
    <lineage>
        <taxon>unclassified sequences</taxon>
        <taxon>metagenomes</taxon>
        <taxon>ecological metagenomes</taxon>
    </lineage>
</organism>
<protein>
    <submittedName>
        <fullName evidence="1">Uncharacterized protein</fullName>
    </submittedName>
</protein>
<dbReference type="EMBL" id="FPHG01000067">
    <property type="protein sequence ID" value="SFV64560.1"/>
    <property type="molecule type" value="Genomic_DNA"/>
</dbReference>
<gene>
    <name evidence="1" type="ORF">MNB_SV-9-72</name>
</gene>
<reference evidence="1" key="1">
    <citation type="submission" date="2016-10" db="EMBL/GenBank/DDBJ databases">
        <authorList>
            <person name="de Groot N.N."/>
        </authorList>
    </citation>
    <scope>NUCLEOTIDE SEQUENCE</scope>
</reference>
<name>A0A1W1CFB6_9ZZZZ</name>
<evidence type="ECO:0000313" key="1">
    <source>
        <dbReference type="EMBL" id="SFV64560.1"/>
    </source>
</evidence>
<accession>A0A1W1CFB6</accession>